<proteinExistence type="predicted"/>
<protein>
    <submittedName>
        <fullName evidence="1">Uncharacterized protein</fullName>
    </submittedName>
</protein>
<name>A0A481ZBH8_9VIRU</name>
<reference evidence="1" key="1">
    <citation type="journal article" date="2019" name="MBio">
        <title>Virus Genomes from Deep Sea Sediments Expand the Ocean Megavirome and Support Independent Origins of Viral Gigantism.</title>
        <authorList>
            <person name="Backstrom D."/>
            <person name="Yutin N."/>
            <person name="Jorgensen S.L."/>
            <person name="Dharamshi J."/>
            <person name="Homa F."/>
            <person name="Zaremba-Niedwiedzka K."/>
            <person name="Spang A."/>
            <person name="Wolf Y.I."/>
            <person name="Koonin E.V."/>
            <person name="Ettema T.J."/>
        </authorList>
    </citation>
    <scope>NUCLEOTIDE SEQUENCE</scope>
</reference>
<evidence type="ECO:0000313" key="1">
    <source>
        <dbReference type="EMBL" id="QBK92996.1"/>
    </source>
</evidence>
<gene>
    <name evidence="1" type="ORF">LCPAC403_01300</name>
</gene>
<accession>A0A481ZBH8</accession>
<sequence length="217" mass="25191">MECKCNALKIIVDNGEGYTEILKEFYEDLPNHIVIKCTNCFEKPSEIWIWNNLAEVALKKGCINTPLLKFIKKKISKKYSVKCLHTFAMNGSLEGVRHIVNHGFDPTSNKDCDWDNNENYASLMINMWKQVLYTAEIRGHSSGNLFEYLQLMLEISEIDADIGFQRGFYTIKPSKVGIPELKVILRKRKETLLSEIREERENRDINNTLVNIDFGFF</sequence>
<organism evidence="1">
    <name type="scientific">Pithovirus LCPAC403</name>
    <dbReference type="NCBI Taxonomy" id="2506596"/>
    <lineage>
        <taxon>Viruses</taxon>
        <taxon>Pithoviruses</taxon>
    </lineage>
</organism>
<dbReference type="EMBL" id="MK500589">
    <property type="protein sequence ID" value="QBK92996.1"/>
    <property type="molecule type" value="Genomic_DNA"/>
</dbReference>